<keyword evidence="1" id="KW-0472">Membrane</keyword>
<proteinExistence type="predicted"/>
<dbReference type="Proteomes" id="UP000316770">
    <property type="component" value="Chromosome"/>
</dbReference>
<dbReference type="AlphaFoldDB" id="A0A518IYU1"/>
<feature type="transmembrane region" description="Helical" evidence="1">
    <location>
        <begin position="473"/>
        <end position="490"/>
    </location>
</feature>
<name>A0A518IYU1_9BACT</name>
<gene>
    <name evidence="2" type="ORF">Mal33_42710</name>
</gene>
<feature type="transmembrane region" description="Helical" evidence="1">
    <location>
        <begin position="450"/>
        <end position="468"/>
    </location>
</feature>
<keyword evidence="1" id="KW-0812">Transmembrane</keyword>
<organism evidence="2 3">
    <name type="scientific">Rosistilla oblonga</name>
    <dbReference type="NCBI Taxonomy" id="2527990"/>
    <lineage>
        <taxon>Bacteria</taxon>
        <taxon>Pseudomonadati</taxon>
        <taxon>Planctomycetota</taxon>
        <taxon>Planctomycetia</taxon>
        <taxon>Pirellulales</taxon>
        <taxon>Pirellulaceae</taxon>
        <taxon>Rosistilla</taxon>
    </lineage>
</organism>
<accession>A0A518IYU1</accession>
<dbReference type="SUPFAM" id="SSF52317">
    <property type="entry name" value="Class I glutamine amidotransferase-like"/>
    <property type="match status" value="1"/>
</dbReference>
<dbReference type="InterPro" id="IPR029062">
    <property type="entry name" value="Class_I_gatase-like"/>
</dbReference>
<reference evidence="2 3" key="1">
    <citation type="submission" date="2019-02" db="EMBL/GenBank/DDBJ databases">
        <title>Deep-cultivation of Planctomycetes and their phenomic and genomic characterization uncovers novel biology.</title>
        <authorList>
            <person name="Wiegand S."/>
            <person name="Jogler M."/>
            <person name="Boedeker C."/>
            <person name="Pinto D."/>
            <person name="Vollmers J."/>
            <person name="Rivas-Marin E."/>
            <person name="Kohn T."/>
            <person name="Peeters S.H."/>
            <person name="Heuer A."/>
            <person name="Rast P."/>
            <person name="Oberbeckmann S."/>
            <person name="Bunk B."/>
            <person name="Jeske O."/>
            <person name="Meyerdierks A."/>
            <person name="Storesund J.E."/>
            <person name="Kallscheuer N."/>
            <person name="Luecker S."/>
            <person name="Lage O.M."/>
            <person name="Pohl T."/>
            <person name="Merkel B.J."/>
            <person name="Hornburger P."/>
            <person name="Mueller R.-W."/>
            <person name="Bruemmer F."/>
            <person name="Labrenz M."/>
            <person name="Spormann A.M."/>
            <person name="Op den Camp H."/>
            <person name="Overmann J."/>
            <person name="Amann R."/>
            <person name="Jetten M.S.M."/>
            <person name="Mascher T."/>
            <person name="Medema M.H."/>
            <person name="Devos D.P."/>
            <person name="Kaster A.-K."/>
            <person name="Ovreas L."/>
            <person name="Rohde M."/>
            <person name="Galperin M.Y."/>
            <person name="Jogler C."/>
        </authorList>
    </citation>
    <scope>NUCLEOTIDE SEQUENCE [LARGE SCALE GENOMIC DNA]</scope>
    <source>
        <strain evidence="2 3">Mal33</strain>
    </source>
</reference>
<protein>
    <submittedName>
        <fullName evidence="2">Uncharacterized protein</fullName>
    </submittedName>
</protein>
<dbReference type="RefSeq" id="WP_145288439.1">
    <property type="nucleotide sequence ID" value="NZ_CP036318.1"/>
</dbReference>
<keyword evidence="1" id="KW-1133">Transmembrane helix</keyword>
<dbReference type="Gene3D" id="3.40.50.880">
    <property type="match status" value="1"/>
</dbReference>
<sequence>MPAHAESPVSYVKPGHWAAAYQDLKATRQDHRGALQTESLATDGRRLPVGKTEYSFLFSRPAALVKGQQKRFDLQLYVPHHSEQTQRGTLLQSSFASRQGSLFDGIQSRLNTMPAYQYYFVVLTSRPADFAYIGDDDWQRMRSDELSDSEQNIHYRLVAPSTEGVVPIPDSFLQWTSIAYVLWDDLSPETLTSDQQQALLDWVAWGGRVIVNGPASAASFRGTPLQTLLPIEAADSSELSGEQIAPLLQAWQVPDDSANASNGDTTATVVNQLASVDSMPGAGGAKRDGAREVDGTNDLVLERNTGRGNVVITRFDLTAGWLRKWPAASGFYNGALLRRPPRDFERLNFGVQTVFADGLQKQTRNPQLVSGLRILSRDMSFAGGTAAAIEDSRPQKTQESSWISGRFDPDVAGGVAAWNEKSGVSSVARNALQKAAGISIPPARFVARSLIWYLAILVPLNYIIFRLLGRLEWAWIAVPVIAAGGAIWIARQAQLDIGFARSRSELALLEIQGGHDRGHLTRYMALYNSLSTTYEADFDTREALLAPVSMSSTPTEAQQQIQFRTGFSSGVQVQGLNVPSNKTQLLHAEQMVSLGGVLSISDDETTLHNDTVMEFENVSVVRRNDANELESAPLGPLQAGESVRLNFQPAGDAVALGTDIPEDSADLMRIVLSEHQLPAGEIRLIGRIASELPGCQITPQASQTQAQTVVHATLRYPPLPAARPDLRMRPEVQVEGEDFGLPAEQ</sequence>
<dbReference type="EMBL" id="CP036318">
    <property type="protein sequence ID" value="QDV58253.1"/>
    <property type="molecule type" value="Genomic_DNA"/>
</dbReference>
<evidence type="ECO:0000313" key="2">
    <source>
        <dbReference type="EMBL" id="QDV58253.1"/>
    </source>
</evidence>
<evidence type="ECO:0000313" key="3">
    <source>
        <dbReference type="Proteomes" id="UP000316770"/>
    </source>
</evidence>
<keyword evidence="3" id="KW-1185">Reference proteome</keyword>
<evidence type="ECO:0000256" key="1">
    <source>
        <dbReference type="SAM" id="Phobius"/>
    </source>
</evidence>